<feature type="transmembrane region" description="Helical" evidence="1">
    <location>
        <begin position="27"/>
        <end position="46"/>
    </location>
</feature>
<gene>
    <name evidence="2" type="ORF">BHD05_02550</name>
</gene>
<evidence type="ECO:0000256" key="1">
    <source>
        <dbReference type="SAM" id="Phobius"/>
    </source>
</evidence>
<evidence type="ECO:0000313" key="2">
    <source>
        <dbReference type="EMBL" id="QHO68683.1"/>
    </source>
</evidence>
<dbReference type="Proteomes" id="UP000464507">
    <property type="component" value="Chromosome"/>
</dbReference>
<dbReference type="EMBL" id="CP017146">
    <property type="protein sequence ID" value="QHO68683.1"/>
    <property type="molecule type" value="Genomic_DNA"/>
</dbReference>
<reference evidence="2 3" key="1">
    <citation type="submission" date="2016-09" db="EMBL/GenBank/DDBJ databases">
        <title>Complete genome sequence of microbes from the polar regions.</title>
        <authorList>
            <person name="Liao L."/>
            <person name="Chen B."/>
        </authorList>
    </citation>
    <scope>NUCLEOTIDE SEQUENCE [LARGE SCALE GENOMIC DNA]</scope>
    <source>
        <strain evidence="2 3">ZS314</strain>
    </source>
</reference>
<name>A0A7L5AEC5_9MICO</name>
<feature type="transmembrane region" description="Helical" evidence="1">
    <location>
        <begin position="76"/>
        <end position="94"/>
    </location>
</feature>
<accession>A0A7L5AEC5</accession>
<dbReference type="Pfam" id="PF06772">
    <property type="entry name" value="LtrA"/>
    <property type="match status" value="1"/>
</dbReference>
<keyword evidence="3" id="KW-1185">Reference proteome</keyword>
<protein>
    <submittedName>
        <fullName evidence="2">Uncharacterized protein</fullName>
    </submittedName>
</protein>
<keyword evidence="1" id="KW-1133">Transmembrane helix</keyword>
<evidence type="ECO:0000313" key="3">
    <source>
        <dbReference type="Proteomes" id="UP000464507"/>
    </source>
</evidence>
<organism evidence="2 3">
    <name type="scientific">Marisediminicola antarctica</name>
    <dbReference type="NCBI Taxonomy" id="674079"/>
    <lineage>
        <taxon>Bacteria</taxon>
        <taxon>Bacillati</taxon>
        <taxon>Actinomycetota</taxon>
        <taxon>Actinomycetes</taxon>
        <taxon>Micrococcales</taxon>
        <taxon>Microbacteriaceae</taxon>
        <taxon>Marisediminicola</taxon>
    </lineage>
</organism>
<keyword evidence="1" id="KW-0472">Membrane</keyword>
<dbReference type="KEGG" id="mant:BHD05_02550"/>
<keyword evidence="1" id="KW-0812">Transmembrane</keyword>
<proteinExistence type="predicted"/>
<sequence>MLYFSLGAENGHRFINRSQQTGRIARVTYTYMHMLLVGGVVLVAVGDDLVLANPDDPLDTTTEAIDRSIGRPWLRSHLVGMAALTALFLAHGLWRRC</sequence>
<dbReference type="InterPro" id="IPR010640">
    <property type="entry name" value="Low_temperature_requirement_A"/>
</dbReference>
<dbReference type="AlphaFoldDB" id="A0A7L5AEC5"/>